<name>A0A1B0FNY3_GLOMM</name>
<organism evidence="2 3">
    <name type="scientific">Glossina morsitans morsitans</name>
    <name type="common">Savannah tsetse fly</name>
    <dbReference type="NCBI Taxonomy" id="37546"/>
    <lineage>
        <taxon>Eukaryota</taxon>
        <taxon>Metazoa</taxon>
        <taxon>Ecdysozoa</taxon>
        <taxon>Arthropoda</taxon>
        <taxon>Hexapoda</taxon>
        <taxon>Insecta</taxon>
        <taxon>Pterygota</taxon>
        <taxon>Neoptera</taxon>
        <taxon>Endopterygota</taxon>
        <taxon>Diptera</taxon>
        <taxon>Brachycera</taxon>
        <taxon>Muscomorpha</taxon>
        <taxon>Hippoboscoidea</taxon>
        <taxon>Glossinidae</taxon>
        <taxon>Glossina</taxon>
    </lineage>
</organism>
<evidence type="ECO:0000313" key="2">
    <source>
        <dbReference type="EnsemblMetazoa" id="GMOY005581-PA"/>
    </source>
</evidence>
<keyword evidence="3" id="KW-1185">Reference proteome</keyword>
<dbReference type="EnsemblMetazoa" id="GMOY005581-RA">
    <property type="protein sequence ID" value="GMOY005581-PA"/>
    <property type="gene ID" value="GMOY005581"/>
</dbReference>
<feature type="compositionally biased region" description="Acidic residues" evidence="1">
    <location>
        <begin position="12"/>
        <end position="41"/>
    </location>
</feature>
<feature type="compositionally biased region" description="Basic and acidic residues" evidence="1">
    <location>
        <begin position="1"/>
        <end position="11"/>
    </location>
</feature>
<feature type="region of interest" description="Disordered" evidence="1">
    <location>
        <begin position="75"/>
        <end position="94"/>
    </location>
</feature>
<evidence type="ECO:0000256" key="1">
    <source>
        <dbReference type="SAM" id="MobiDB-lite"/>
    </source>
</evidence>
<accession>A0A1B0FNY3</accession>
<feature type="region of interest" description="Disordered" evidence="1">
    <location>
        <begin position="1"/>
        <end position="41"/>
    </location>
</feature>
<reference evidence="2" key="1">
    <citation type="submission" date="2020-05" db="UniProtKB">
        <authorList>
            <consortium name="EnsemblMetazoa"/>
        </authorList>
    </citation>
    <scope>IDENTIFICATION</scope>
    <source>
        <strain evidence="2">Yale</strain>
    </source>
</reference>
<proteinExistence type="predicted"/>
<protein>
    <submittedName>
        <fullName evidence="2">Uncharacterized protein</fullName>
    </submittedName>
</protein>
<sequence>MEGEYNNRDREVDENDEDDDVDDDEDDDDTDDETKNDEVDDDIGIAVVAVVVAAADILCNSNYWSYAKIIDILNGNVDRNDDDDDDNYDVNRDDDKYVNKTYTDKLHWL</sequence>
<dbReference type="Proteomes" id="UP000092444">
    <property type="component" value="Unassembled WGS sequence"/>
</dbReference>
<dbReference type="EMBL" id="CCAG010009671">
    <property type="status" value="NOT_ANNOTATED_CDS"/>
    <property type="molecule type" value="Genomic_DNA"/>
</dbReference>
<evidence type="ECO:0000313" key="3">
    <source>
        <dbReference type="Proteomes" id="UP000092444"/>
    </source>
</evidence>
<dbReference type="VEuPathDB" id="VectorBase:GMOY005581"/>
<dbReference type="AlphaFoldDB" id="A0A1B0FNY3"/>